<reference evidence="1" key="1">
    <citation type="journal article" date="2023" name="Science">
        <title>Genome structures resolve the early diversification of teleost fishes.</title>
        <authorList>
            <person name="Parey E."/>
            <person name="Louis A."/>
            <person name="Montfort J."/>
            <person name="Bouchez O."/>
            <person name="Roques C."/>
            <person name="Iampietro C."/>
            <person name="Lluch J."/>
            <person name="Castinel A."/>
            <person name="Donnadieu C."/>
            <person name="Desvignes T."/>
            <person name="Floi Bucao C."/>
            <person name="Jouanno E."/>
            <person name="Wen M."/>
            <person name="Mejri S."/>
            <person name="Dirks R."/>
            <person name="Jansen H."/>
            <person name="Henkel C."/>
            <person name="Chen W.J."/>
            <person name="Zahm M."/>
            <person name="Cabau C."/>
            <person name="Klopp C."/>
            <person name="Thompson A.W."/>
            <person name="Robinson-Rechavi M."/>
            <person name="Braasch I."/>
            <person name="Lecointre G."/>
            <person name="Bobe J."/>
            <person name="Postlethwait J.H."/>
            <person name="Berthelot C."/>
            <person name="Roest Crollius H."/>
            <person name="Guiguen Y."/>
        </authorList>
    </citation>
    <scope>NUCLEOTIDE SEQUENCE</scope>
    <source>
        <strain evidence="1">Concon-B</strain>
    </source>
</reference>
<comment type="caution">
    <text evidence="1">The sequence shown here is derived from an EMBL/GenBank/DDBJ whole genome shotgun (WGS) entry which is preliminary data.</text>
</comment>
<name>A0A9Q1D7N4_CONCO</name>
<keyword evidence="2" id="KW-1185">Reference proteome</keyword>
<evidence type="ECO:0000313" key="2">
    <source>
        <dbReference type="Proteomes" id="UP001152803"/>
    </source>
</evidence>
<dbReference type="Proteomes" id="UP001152803">
    <property type="component" value="Unassembled WGS sequence"/>
</dbReference>
<dbReference type="AlphaFoldDB" id="A0A9Q1D7N4"/>
<organism evidence="1 2">
    <name type="scientific">Conger conger</name>
    <name type="common">Conger eel</name>
    <name type="synonym">Muraena conger</name>
    <dbReference type="NCBI Taxonomy" id="82655"/>
    <lineage>
        <taxon>Eukaryota</taxon>
        <taxon>Metazoa</taxon>
        <taxon>Chordata</taxon>
        <taxon>Craniata</taxon>
        <taxon>Vertebrata</taxon>
        <taxon>Euteleostomi</taxon>
        <taxon>Actinopterygii</taxon>
        <taxon>Neopterygii</taxon>
        <taxon>Teleostei</taxon>
        <taxon>Anguilliformes</taxon>
        <taxon>Congridae</taxon>
        <taxon>Conger</taxon>
    </lineage>
</organism>
<accession>A0A9Q1D7N4</accession>
<protein>
    <submittedName>
        <fullName evidence="1">Uncharacterized protein</fullName>
    </submittedName>
</protein>
<evidence type="ECO:0000313" key="1">
    <source>
        <dbReference type="EMBL" id="KAJ8261256.1"/>
    </source>
</evidence>
<gene>
    <name evidence="1" type="ORF">COCON_G00169790</name>
</gene>
<sequence length="96" mass="11258">MLSHTINNLQRQLQSLESRLVINGSLQHSQMTQRNTPAYCHCPMNYGAHCICIKNLIIHFHATHLRRELTISGGKKSHYYKTIFEMMLLLREYVKC</sequence>
<dbReference type="EMBL" id="JAFJMO010000012">
    <property type="protein sequence ID" value="KAJ8261256.1"/>
    <property type="molecule type" value="Genomic_DNA"/>
</dbReference>
<proteinExistence type="predicted"/>